<name>A0A368QGY3_SETIT</name>
<reference evidence="2" key="1">
    <citation type="journal article" date="2012" name="Nat. Biotechnol.">
        <title>Reference genome sequence of the model plant Setaria.</title>
        <authorList>
            <person name="Bennetzen J.L."/>
            <person name="Schmutz J."/>
            <person name="Wang H."/>
            <person name="Percifield R."/>
            <person name="Hawkins J."/>
            <person name="Pontaroli A.C."/>
            <person name="Estep M."/>
            <person name="Feng L."/>
            <person name="Vaughn J.N."/>
            <person name="Grimwood J."/>
            <person name="Jenkins J."/>
            <person name="Barry K."/>
            <person name="Lindquist E."/>
            <person name="Hellsten U."/>
            <person name="Deshpande S."/>
            <person name="Wang X."/>
            <person name="Wu X."/>
            <person name="Mitros T."/>
            <person name="Triplett J."/>
            <person name="Yang X."/>
            <person name="Ye C.Y."/>
            <person name="Mauro-Herrera M."/>
            <person name="Wang L."/>
            <person name="Li P."/>
            <person name="Sharma M."/>
            <person name="Sharma R."/>
            <person name="Ronald P.C."/>
            <person name="Panaud O."/>
            <person name="Kellogg E.A."/>
            <person name="Brutnell T.P."/>
            <person name="Doust A.N."/>
            <person name="Tuskan G.A."/>
            <person name="Rokhsar D."/>
            <person name="Devos K.M."/>
        </authorList>
    </citation>
    <scope>NUCLEOTIDE SEQUENCE [LARGE SCALE GENOMIC DNA]</scope>
    <source>
        <strain evidence="2">Yugu1</strain>
    </source>
</reference>
<accession>A0A368QGY3</accession>
<dbReference type="EMBL" id="CM003530">
    <property type="protein sequence ID" value="RCV17142.1"/>
    <property type="molecule type" value="Genomic_DNA"/>
</dbReference>
<dbReference type="AlphaFoldDB" id="A0A368QGY3"/>
<gene>
    <name evidence="2" type="ORF">SETIT_3G195700v2</name>
</gene>
<proteinExistence type="predicted"/>
<feature type="region of interest" description="Disordered" evidence="1">
    <location>
        <begin position="37"/>
        <end position="56"/>
    </location>
</feature>
<evidence type="ECO:0000256" key="1">
    <source>
        <dbReference type="SAM" id="MobiDB-lite"/>
    </source>
</evidence>
<organism evidence="2">
    <name type="scientific">Setaria italica</name>
    <name type="common">Foxtail millet</name>
    <name type="synonym">Panicum italicum</name>
    <dbReference type="NCBI Taxonomy" id="4555"/>
    <lineage>
        <taxon>Eukaryota</taxon>
        <taxon>Viridiplantae</taxon>
        <taxon>Streptophyta</taxon>
        <taxon>Embryophyta</taxon>
        <taxon>Tracheophyta</taxon>
        <taxon>Spermatophyta</taxon>
        <taxon>Magnoliopsida</taxon>
        <taxon>Liliopsida</taxon>
        <taxon>Poales</taxon>
        <taxon>Poaceae</taxon>
        <taxon>PACMAD clade</taxon>
        <taxon>Panicoideae</taxon>
        <taxon>Panicodae</taxon>
        <taxon>Paniceae</taxon>
        <taxon>Cenchrinae</taxon>
        <taxon>Setaria</taxon>
    </lineage>
</organism>
<sequence>MATEWQSWWNARKISPSTLPAILPWWRRRWRSMARLHPDGRPRRSMSSTSLTTRHSRHATPGSAAAIMPCCCNCCCFPAAIPCFYSSLAPSLRSDFVGECLKLSP</sequence>
<reference evidence="2" key="2">
    <citation type="submission" date="2015-07" db="EMBL/GenBank/DDBJ databases">
        <authorList>
            <person name="Noorani M."/>
        </authorList>
    </citation>
    <scope>NUCLEOTIDE SEQUENCE</scope>
    <source>
        <strain evidence="2">Yugu1</strain>
    </source>
</reference>
<protein>
    <submittedName>
        <fullName evidence="2">Uncharacterized protein</fullName>
    </submittedName>
</protein>
<evidence type="ECO:0000313" key="2">
    <source>
        <dbReference type="EMBL" id="RCV17142.1"/>
    </source>
</evidence>